<dbReference type="InterPro" id="IPR031325">
    <property type="entry name" value="RHS_repeat"/>
</dbReference>
<dbReference type="Proteomes" id="UP000216998">
    <property type="component" value="Unassembled WGS sequence"/>
</dbReference>
<dbReference type="EMBL" id="NOXU01000022">
    <property type="protein sequence ID" value="OYQ36553.1"/>
    <property type="molecule type" value="Genomic_DNA"/>
</dbReference>
<organism evidence="1 2">
    <name type="scientific">Niveispirillum lacus</name>
    <dbReference type="NCBI Taxonomy" id="1981099"/>
    <lineage>
        <taxon>Bacteria</taxon>
        <taxon>Pseudomonadati</taxon>
        <taxon>Pseudomonadota</taxon>
        <taxon>Alphaproteobacteria</taxon>
        <taxon>Rhodospirillales</taxon>
        <taxon>Azospirillaceae</taxon>
        <taxon>Niveispirillum</taxon>
    </lineage>
</organism>
<sequence>MLSRTDWVYDDVGRLSILSYADGASESYGYDVSDNRTGFTQRDGTVSTTTYDALNRPTSITRPGLPVTAYGLDILGRVVAERAGSVTVRTHVYDTAGRKQSASITLPRPTTGVTGVAPTVAMSFTGACPGLDPGAPMATAPGPPGRVARWAGAMTG</sequence>
<reference evidence="1 2" key="1">
    <citation type="submission" date="2017-07" db="EMBL/GenBank/DDBJ databases">
        <title>Niveispirillum cyanobacteriorum sp. nov., isolated from cyanobacterial aggregates in a eutrophic lake.</title>
        <authorList>
            <person name="Cai H."/>
        </authorList>
    </citation>
    <scope>NUCLEOTIDE SEQUENCE [LARGE SCALE GENOMIC DNA]</scope>
    <source>
        <strain evidence="2">TH1-14</strain>
    </source>
</reference>
<dbReference type="Pfam" id="PF05593">
    <property type="entry name" value="RHS_repeat"/>
    <property type="match status" value="1"/>
</dbReference>
<dbReference type="OrthoDB" id="7322641at2"/>
<accession>A0A255Z4V4</accession>
<protein>
    <recommendedName>
        <fullName evidence="3">RHS repeat protein</fullName>
    </recommendedName>
</protein>
<evidence type="ECO:0000313" key="2">
    <source>
        <dbReference type="Proteomes" id="UP000216998"/>
    </source>
</evidence>
<name>A0A255Z4V4_9PROT</name>
<dbReference type="AlphaFoldDB" id="A0A255Z4V4"/>
<proteinExistence type="predicted"/>
<gene>
    <name evidence="1" type="ORF">CHU95_04905</name>
</gene>
<dbReference type="InterPro" id="IPR006530">
    <property type="entry name" value="YD"/>
</dbReference>
<evidence type="ECO:0008006" key="3">
    <source>
        <dbReference type="Google" id="ProtNLM"/>
    </source>
</evidence>
<dbReference type="Gene3D" id="2.180.10.10">
    <property type="entry name" value="RHS repeat-associated core"/>
    <property type="match status" value="1"/>
</dbReference>
<dbReference type="NCBIfam" id="TIGR01643">
    <property type="entry name" value="YD_repeat_2x"/>
    <property type="match status" value="1"/>
</dbReference>
<keyword evidence="2" id="KW-1185">Reference proteome</keyword>
<comment type="caution">
    <text evidence="1">The sequence shown here is derived from an EMBL/GenBank/DDBJ whole genome shotgun (WGS) entry which is preliminary data.</text>
</comment>
<evidence type="ECO:0000313" key="1">
    <source>
        <dbReference type="EMBL" id="OYQ36553.1"/>
    </source>
</evidence>